<dbReference type="AlphaFoldDB" id="A0A0G4LTS8"/>
<evidence type="ECO:0000256" key="1">
    <source>
        <dbReference type="SAM" id="MobiDB-lite"/>
    </source>
</evidence>
<evidence type="ECO:0000313" key="2">
    <source>
        <dbReference type="EMBL" id="CRK25349.1"/>
    </source>
</evidence>
<name>A0A0G4LTS8_VERLO</name>
<reference evidence="3" key="1">
    <citation type="submission" date="2015-05" db="EMBL/GenBank/DDBJ databases">
        <authorList>
            <person name="Fogelqvist Johan"/>
        </authorList>
    </citation>
    <scope>NUCLEOTIDE SEQUENCE [LARGE SCALE GENOMIC DNA]</scope>
</reference>
<gene>
    <name evidence="2" type="ORF">BN1723_003256</name>
</gene>
<proteinExistence type="predicted"/>
<dbReference type="EMBL" id="CVQI01017779">
    <property type="protein sequence ID" value="CRK25349.1"/>
    <property type="molecule type" value="Genomic_DNA"/>
</dbReference>
<protein>
    <submittedName>
        <fullName evidence="2">Uncharacterized protein</fullName>
    </submittedName>
</protein>
<dbReference type="Proteomes" id="UP000045706">
    <property type="component" value="Unassembled WGS sequence"/>
</dbReference>
<feature type="region of interest" description="Disordered" evidence="1">
    <location>
        <begin position="1"/>
        <end position="34"/>
    </location>
</feature>
<evidence type="ECO:0000313" key="3">
    <source>
        <dbReference type="Proteomes" id="UP000045706"/>
    </source>
</evidence>
<accession>A0A0G4LTS8</accession>
<sequence>MLVRGLWMVPGEEQAPKERSPTNALDRSKSSTHSVHRSRLGCFVNHADIPFTQLFANTCTRPAKPNAFPRHEL</sequence>
<organism evidence="2 3">
    <name type="scientific">Verticillium longisporum</name>
    <name type="common">Verticillium dahliae var. longisporum</name>
    <dbReference type="NCBI Taxonomy" id="100787"/>
    <lineage>
        <taxon>Eukaryota</taxon>
        <taxon>Fungi</taxon>
        <taxon>Dikarya</taxon>
        <taxon>Ascomycota</taxon>
        <taxon>Pezizomycotina</taxon>
        <taxon>Sordariomycetes</taxon>
        <taxon>Hypocreomycetidae</taxon>
        <taxon>Glomerellales</taxon>
        <taxon>Plectosphaerellaceae</taxon>
        <taxon>Verticillium</taxon>
    </lineage>
</organism>